<dbReference type="InterPro" id="IPR008251">
    <property type="entry name" value="Chromo_shadow_dom"/>
</dbReference>
<evidence type="ECO:0000313" key="6">
    <source>
        <dbReference type="Proteomes" id="UP000813824"/>
    </source>
</evidence>
<organism evidence="5 6">
    <name type="scientific">Cristinia sonorae</name>
    <dbReference type="NCBI Taxonomy" id="1940300"/>
    <lineage>
        <taxon>Eukaryota</taxon>
        <taxon>Fungi</taxon>
        <taxon>Dikarya</taxon>
        <taxon>Basidiomycota</taxon>
        <taxon>Agaricomycotina</taxon>
        <taxon>Agaricomycetes</taxon>
        <taxon>Agaricomycetidae</taxon>
        <taxon>Agaricales</taxon>
        <taxon>Pleurotineae</taxon>
        <taxon>Stephanosporaceae</taxon>
        <taxon>Cristinia</taxon>
    </lineage>
</organism>
<proteinExistence type="predicted"/>
<dbReference type="SUPFAM" id="SSF54160">
    <property type="entry name" value="Chromo domain-like"/>
    <property type="match status" value="2"/>
</dbReference>
<dbReference type="PANTHER" id="PTHR22812">
    <property type="entry name" value="CHROMOBOX PROTEIN"/>
    <property type="match status" value="1"/>
</dbReference>
<dbReference type="InterPro" id="IPR051219">
    <property type="entry name" value="Heterochromatin_chromo-domain"/>
</dbReference>
<dbReference type="Gene3D" id="2.40.50.40">
    <property type="match status" value="2"/>
</dbReference>
<dbReference type="PROSITE" id="PS50013">
    <property type="entry name" value="CHROMO_2"/>
    <property type="match status" value="1"/>
</dbReference>
<evidence type="ECO:0000313" key="5">
    <source>
        <dbReference type="EMBL" id="KAH8104059.1"/>
    </source>
</evidence>
<dbReference type="InterPro" id="IPR016197">
    <property type="entry name" value="Chromo-like_dom_sf"/>
</dbReference>
<keyword evidence="6" id="KW-1185">Reference proteome</keyword>
<sequence length="274" mass="31444">MPQNDQPYDSDQEMAAPEEEHQENGDAEEEEDEEEYEIEAILEAKHGAFAGGKLGYLVKWKGYGDEHNSWVCEDDAGGAHDLIEEYWKKQKKTQARKSVGGRKSVTKEPSPEVPAPSVLKRGRASTAKAISVSDDEDDIAERQKKKTKAESASASVKKKATPKSTVIKPTVQKKRQKEPSPEAESEEDEEFQDMRRWKNAQTWEHLIERVDTVERTEEGNLFVYFTLNRKAGGNSTRCREDSKLCREKFPQKLLEFYESNLRWRKLDDDDENDD</sequence>
<feature type="region of interest" description="Disordered" evidence="3">
    <location>
        <begin position="1"/>
        <end position="38"/>
    </location>
</feature>
<comment type="subcellular location">
    <subcellularLocation>
        <location evidence="1">Nucleus</location>
    </subcellularLocation>
</comment>
<feature type="region of interest" description="Disordered" evidence="3">
    <location>
        <begin position="88"/>
        <end position="193"/>
    </location>
</feature>
<dbReference type="GO" id="GO:0006338">
    <property type="term" value="P:chromatin remodeling"/>
    <property type="evidence" value="ECO:0007669"/>
    <property type="project" value="UniProtKB-ARBA"/>
</dbReference>
<dbReference type="SMART" id="SM00298">
    <property type="entry name" value="CHROMO"/>
    <property type="match status" value="1"/>
</dbReference>
<keyword evidence="2" id="KW-0539">Nucleus</keyword>
<evidence type="ECO:0000256" key="2">
    <source>
        <dbReference type="ARBA" id="ARBA00023242"/>
    </source>
</evidence>
<reference evidence="5" key="1">
    <citation type="journal article" date="2021" name="New Phytol.">
        <title>Evolutionary innovations through gain and loss of genes in the ectomycorrhizal Boletales.</title>
        <authorList>
            <person name="Wu G."/>
            <person name="Miyauchi S."/>
            <person name="Morin E."/>
            <person name="Kuo A."/>
            <person name="Drula E."/>
            <person name="Varga T."/>
            <person name="Kohler A."/>
            <person name="Feng B."/>
            <person name="Cao Y."/>
            <person name="Lipzen A."/>
            <person name="Daum C."/>
            <person name="Hundley H."/>
            <person name="Pangilinan J."/>
            <person name="Johnson J."/>
            <person name="Barry K."/>
            <person name="LaButti K."/>
            <person name="Ng V."/>
            <person name="Ahrendt S."/>
            <person name="Min B."/>
            <person name="Choi I.G."/>
            <person name="Park H."/>
            <person name="Plett J.M."/>
            <person name="Magnuson J."/>
            <person name="Spatafora J.W."/>
            <person name="Nagy L.G."/>
            <person name="Henrissat B."/>
            <person name="Grigoriev I.V."/>
            <person name="Yang Z.L."/>
            <person name="Xu J."/>
            <person name="Martin F.M."/>
        </authorList>
    </citation>
    <scope>NUCLEOTIDE SEQUENCE</scope>
    <source>
        <strain evidence="5">KKN 215</strain>
    </source>
</reference>
<dbReference type="OrthoDB" id="433924at2759"/>
<dbReference type="InterPro" id="IPR000953">
    <property type="entry name" value="Chromo/chromo_shadow_dom"/>
</dbReference>
<feature type="domain" description="Chromo" evidence="4">
    <location>
        <begin position="36"/>
        <end position="98"/>
    </location>
</feature>
<feature type="compositionally biased region" description="Acidic residues" evidence="3">
    <location>
        <begin position="25"/>
        <end position="38"/>
    </location>
</feature>
<feature type="compositionally biased region" description="Acidic residues" evidence="3">
    <location>
        <begin position="181"/>
        <end position="191"/>
    </location>
</feature>
<evidence type="ECO:0000259" key="4">
    <source>
        <dbReference type="PROSITE" id="PS50013"/>
    </source>
</evidence>
<evidence type="ECO:0000256" key="1">
    <source>
        <dbReference type="ARBA" id="ARBA00004123"/>
    </source>
</evidence>
<protein>
    <recommendedName>
        <fullName evidence="4">Chromo domain-containing protein</fullName>
    </recommendedName>
</protein>
<comment type="caution">
    <text evidence="5">The sequence shown here is derived from an EMBL/GenBank/DDBJ whole genome shotgun (WGS) entry which is preliminary data.</text>
</comment>
<feature type="compositionally biased region" description="Acidic residues" evidence="3">
    <location>
        <begin position="8"/>
        <end position="17"/>
    </location>
</feature>
<dbReference type="Pfam" id="PF00385">
    <property type="entry name" value="Chromo"/>
    <property type="match status" value="1"/>
</dbReference>
<dbReference type="Proteomes" id="UP000813824">
    <property type="component" value="Unassembled WGS sequence"/>
</dbReference>
<dbReference type="InterPro" id="IPR023780">
    <property type="entry name" value="Chromo_domain"/>
</dbReference>
<evidence type="ECO:0000256" key="3">
    <source>
        <dbReference type="SAM" id="MobiDB-lite"/>
    </source>
</evidence>
<dbReference type="Pfam" id="PF01393">
    <property type="entry name" value="Chromo_shadow"/>
    <property type="match status" value="1"/>
</dbReference>
<dbReference type="SMART" id="SM00300">
    <property type="entry name" value="ChSh"/>
    <property type="match status" value="1"/>
</dbReference>
<dbReference type="AlphaFoldDB" id="A0A8K0XT91"/>
<accession>A0A8K0XT91</accession>
<dbReference type="EMBL" id="JAEVFJ010000006">
    <property type="protein sequence ID" value="KAH8104059.1"/>
    <property type="molecule type" value="Genomic_DNA"/>
</dbReference>
<name>A0A8K0XT91_9AGAR</name>
<gene>
    <name evidence="5" type="ORF">BXZ70DRAFT_1052386</name>
</gene>
<dbReference type="GO" id="GO:0005634">
    <property type="term" value="C:nucleus"/>
    <property type="evidence" value="ECO:0007669"/>
    <property type="project" value="UniProtKB-SubCell"/>
</dbReference>